<evidence type="ECO:0000256" key="2">
    <source>
        <dbReference type="ARBA" id="ARBA00005745"/>
    </source>
</evidence>
<sequence>MKKKKQQMLGNLEIAAFCDQLSMIVSAGIPIYEGISILQEDAPEEETAEILSVISNSLDHGSSFCDALRETNVFPKYVLDMIGIGELAGKLEEVLNALTGYYKREESIQNSIKNAVTYPLLMIAMMLAVILVLIAKVLPVFHQIYMELGSDLTGFAGAMMRFSDALNQYLFVIVIVLIAAAAGIFLISKSDAGQKFFKKDPLH</sequence>
<dbReference type="InterPro" id="IPR018076">
    <property type="entry name" value="T2SS_GspF_dom"/>
</dbReference>
<keyword evidence="7" id="KW-0472">Membrane</keyword>
<comment type="caution">
    <text evidence="9">The sequence shown here is derived from an EMBL/GenBank/DDBJ whole genome shotgun (WGS) entry which is preliminary data.</text>
</comment>
<feature type="domain" description="Type II secretion system protein GspF" evidence="8">
    <location>
        <begin position="17"/>
        <end position="139"/>
    </location>
</feature>
<keyword evidence="3" id="KW-1003">Cell membrane</keyword>
<dbReference type="Pfam" id="PF00482">
    <property type="entry name" value="T2SSF"/>
    <property type="match status" value="1"/>
</dbReference>
<dbReference type="FunFam" id="1.20.81.30:FF:000001">
    <property type="entry name" value="Type II secretion system protein F"/>
    <property type="match status" value="1"/>
</dbReference>
<comment type="subcellular location">
    <subcellularLocation>
        <location evidence="1">Cell inner membrane</location>
        <topology evidence="1">Multi-pass membrane protein</topology>
    </subcellularLocation>
</comment>
<keyword evidence="4" id="KW-0997">Cell inner membrane</keyword>
<evidence type="ECO:0000256" key="3">
    <source>
        <dbReference type="ARBA" id="ARBA00022475"/>
    </source>
</evidence>
<evidence type="ECO:0000259" key="8">
    <source>
        <dbReference type="Pfam" id="PF00482"/>
    </source>
</evidence>
<dbReference type="PRINTS" id="PR00812">
    <property type="entry name" value="BCTERIALGSPF"/>
</dbReference>
<comment type="similarity">
    <text evidence="2">Belongs to the GSP F family.</text>
</comment>
<proteinExistence type="inferred from homology"/>
<dbReference type="Gene3D" id="1.20.81.30">
    <property type="entry name" value="Type II secretion system (T2SS), domain F"/>
    <property type="match status" value="1"/>
</dbReference>
<reference evidence="9 10" key="2">
    <citation type="submission" date="2009-03" db="EMBL/GenBank/DDBJ databases">
        <title>Draft genome sequence of Roseburia inulinivorans (DSM 16841).</title>
        <authorList>
            <person name="Sudarsanam P."/>
            <person name="Ley R."/>
            <person name="Guruge J."/>
            <person name="Turnbaugh P.J."/>
            <person name="Mahowald M."/>
            <person name="Liep D."/>
            <person name="Gordon J."/>
        </authorList>
    </citation>
    <scope>NUCLEOTIDE SEQUENCE [LARGE SCALE GENOMIC DNA]</scope>
    <source>
        <strain evidence="9 10">DSM 16841</strain>
    </source>
</reference>
<dbReference type="AlphaFoldDB" id="C0FPS9"/>
<keyword evidence="6" id="KW-1133">Transmembrane helix</keyword>
<keyword evidence="5" id="KW-0812">Transmembrane</keyword>
<organism evidence="9 10">
    <name type="scientific">Roseburia inulinivorans DSM 16841</name>
    <dbReference type="NCBI Taxonomy" id="622312"/>
    <lineage>
        <taxon>Bacteria</taxon>
        <taxon>Bacillati</taxon>
        <taxon>Bacillota</taxon>
        <taxon>Clostridia</taxon>
        <taxon>Lachnospirales</taxon>
        <taxon>Lachnospiraceae</taxon>
        <taxon>Roseburia</taxon>
    </lineage>
</organism>
<dbReference type="Proteomes" id="UP000003561">
    <property type="component" value="Unassembled WGS sequence"/>
</dbReference>
<evidence type="ECO:0000313" key="10">
    <source>
        <dbReference type="Proteomes" id="UP000003561"/>
    </source>
</evidence>
<gene>
    <name evidence="9" type="ORF">ROSEINA2194_00732</name>
</gene>
<evidence type="ECO:0000256" key="1">
    <source>
        <dbReference type="ARBA" id="ARBA00004429"/>
    </source>
</evidence>
<evidence type="ECO:0000256" key="5">
    <source>
        <dbReference type="ARBA" id="ARBA00022692"/>
    </source>
</evidence>
<evidence type="ECO:0000256" key="4">
    <source>
        <dbReference type="ARBA" id="ARBA00022519"/>
    </source>
</evidence>
<dbReference type="PANTHER" id="PTHR30012">
    <property type="entry name" value="GENERAL SECRETION PATHWAY PROTEIN"/>
    <property type="match status" value="1"/>
</dbReference>
<accession>C0FPS9</accession>
<dbReference type="InterPro" id="IPR042094">
    <property type="entry name" value="T2SS_GspF_sf"/>
</dbReference>
<name>C0FPS9_9FIRM</name>
<dbReference type="InterPro" id="IPR003004">
    <property type="entry name" value="GspF/PilC"/>
</dbReference>
<dbReference type="RefSeq" id="WP_007883335.1">
    <property type="nucleotide sequence ID" value="NZ_ACFY01000032.1"/>
</dbReference>
<dbReference type="GO" id="GO:0005886">
    <property type="term" value="C:plasma membrane"/>
    <property type="evidence" value="ECO:0007669"/>
    <property type="project" value="UniProtKB-SubCell"/>
</dbReference>
<dbReference type="PANTHER" id="PTHR30012:SF0">
    <property type="entry name" value="TYPE II SECRETION SYSTEM PROTEIN F-RELATED"/>
    <property type="match status" value="1"/>
</dbReference>
<evidence type="ECO:0000256" key="7">
    <source>
        <dbReference type="ARBA" id="ARBA00023136"/>
    </source>
</evidence>
<evidence type="ECO:0000256" key="6">
    <source>
        <dbReference type="ARBA" id="ARBA00022989"/>
    </source>
</evidence>
<evidence type="ECO:0000313" key="9">
    <source>
        <dbReference type="EMBL" id="EEG95409.1"/>
    </source>
</evidence>
<dbReference type="eggNOG" id="COG1459">
    <property type="taxonomic scope" value="Bacteria"/>
</dbReference>
<reference evidence="9 10" key="1">
    <citation type="submission" date="2009-02" db="EMBL/GenBank/DDBJ databases">
        <authorList>
            <person name="Fulton L."/>
            <person name="Clifton S."/>
            <person name="Fulton B."/>
            <person name="Xu J."/>
            <person name="Minx P."/>
            <person name="Pepin K.H."/>
            <person name="Johnson M."/>
            <person name="Bhonagiri V."/>
            <person name="Nash W.E."/>
            <person name="Mardis E.R."/>
            <person name="Wilson R.K."/>
        </authorList>
    </citation>
    <scope>NUCLEOTIDE SEQUENCE [LARGE SCALE GENOMIC DNA]</scope>
    <source>
        <strain evidence="9 10">DSM 16841</strain>
    </source>
</reference>
<dbReference type="EMBL" id="ACFY01000032">
    <property type="protein sequence ID" value="EEG95409.1"/>
    <property type="molecule type" value="Genomic_DNA"/>
</dbReference>
<protein>
    <submittedName>
        <fullName evidence="9">Bacterial type II secretion system domain protein F</fullName>
    </submittedName>
</protein>